<dbReference type="InterPro" id="IPR004808">
    <property type="entry name" value="AP_endonuc_1"/>
</dbReference>
<evidence type="ECO:0000256" key="2">
    <source>
        <dbReference type="ARBA" id="ARBA00007092"/>
    </source>
</evidence>
<dbReference type="GO" id="GO:0003906">
    <property type="term" value="F:DNA-(apurinic or apyrimidinic site) endonuclease activity"/>
    <property type="evidence" value="ECO:0007669"/>
    <property type="project" value="TreeGrafter"/>
</dbReference>
<dbReference type="PANTHER" id="PTHR22748">
    <property type="entry name" value="AP ENDONUCLEASE"/>
    <property type="match status" value="1"/>
</dbReference>
<dbReference type="EMBL" id="AMCI01002550">
    <property type="protein sequence ID" value="EJX02414.1"/>
    <property type="molecule type" value="Genomic_DNA"/>
</dbReference>
<organism evidence="7">
    <name type="scientific">gut metagenome</name>
    <dbReference type="NCBI Taxonomy" id="749906"/>
    <lineage>
        <taxon>unclassified sequences</taxon>
        <taxon>metagenomes</taxon>
        <taxon>organismal metagenomes</taxon>
    </lineage>
</organism>
<dbReference type="InterPro" id="IPR020847">
    <property type="entry name" value="AP_endonuclease_F1_BS"/>
</dbReference>
<dbReference type="PROSITE" id="PS51435">
    <property type="entry name" value="AP_NUCLEASE_F1_4"/>
    <property type="match status" value="1"/>
</dbReference>
<evidence type="ECO:0000259" key="6">
    <source>
        <dbReference type="Pfam" id="PF03372"/>
    </source>
</evidence>
<comment type="similarity">
    <text evidence="2">Belongs to the DNA repair enzymes AP/ExoA family.</text>
</comment>
<gene>
    <name evidence="7" type="ORF">EVA_09482</name>
</gene>
<dbReference type="PROSITE" id="PS00726">
    <property type="entry name" value="AP_NUCLEASE_F1_1"/>
    <property type="match status" value="1"/>
</dbReference>
<sequence length="172" mass="19916">MRIISFNANGIRSAKTKGFFDWFLAQKADVLCVQELKAQEEDIYRAIGELAGFKSYFHCAKKKGYSGCGLWCRQVPKEVRYGFGSEEFDQEGRYVEADFGTVKIISSYFPSGSSSEIRQQAKFRFLNEMKTHMDYLHKCDADVIMCGDMNIAHKEIDLKNWRSNQEKLWFSP</sequence>
<dbReference type="Pfam" id="PF03372">
    <property type="entry name" value="Exo_endo_phos"/>
    <property type="match status" value="1"/>
</dbReference>
<accession>J9G6B4</accession>
<protein>
    <submittedName>
        <fullName evidence="7">Exodeoxyribonuclease III Xth</fullName>
    </submittedName>
</protein>
<evidence type="ECO:0000256" key="1">
    <source>
        <dbReference type="ARBA" id="ARBA00001946"/>
    </source>
</evidence>
<dbReference type="InterPro" id="IPR036691">
    <property type="entry name" value="Endo/exonu/phosph_ase_sf"/>
</dbReference>
<dbReference type="GO" id="GO:0008311">
    <property type="term" value="F:double-stranded DNA 3'-5' DNA exonuclease activity"/>
    <property type="evidence" value="ECO:0007669"/>
    <property type="project" value="TreeGrafter"/>
</dbReference>
<dbReference type="GO" id="GO:0003677">
    <property type="term" value="F:DNA binding"/>
    <property type="evidence" value="ECO:0007669"/>
    <property type="project" value="InterPro"/>
</dbReference>
<dbReference type="Gene3D" id="3.60.10.10">
    <property type="entry name" value="Endonuclease/exonuclease/phosphatase"/>
    <property type="match status" value="1"/>
</dbReference>
<dbReference type="PANTHER" id="PTHR22748:SF6">
    <property type="entry name" value="DNA-(APURINIC OR APYRIMIDINIC SITE) ENDONUCLEASE"/>
    <property type="match status" value="1"/>
</dbReference>
<evidence type="ECO:0000256" key="5">
    <source>
        <dbReference type="ARBA" id="ARBA00022842"/>
    </source>
</evidence>
<feature type="domain" description="Endonuclease/exonuclease/phosphatase" evidence="6">
    <location>
        <begin position="4"/>
        <end position="166"/>
    </location>
</feature>
<dbReference type="AlphaFoldDB" id="J9G6B4"/>
<reference evidence="7" key="1">
    <citation type="journal article" date="2012" name="PLoS ONE">
        <title>Gene sets for utilization of primary and secondary nutrition supplies in the distal gut of endangered iberian lynx.</title>
        <authorList>
            <person name="Alcaide M."/>
            <person name="Messina E."/>
            <person name="Richter M."/>
            <person name="Bargiela R."/>
            <person name="Peplies J."/>
            <person name="Huws S.A."/>
            <person name="Newbold C.J."/>
            <person name="Golyshin P.N."/>
            <person name="Simon M.A."/>
            <person name="Lopez G."/>
            <person name="Yakimov M.M."/>
            <person name="Ferrer M."/>
        </authorList>
    </citation>
    <scope>NUCLEOTIDE SEQUENCE</scope>
</reference>
<evidence type="ECO:0000256" key="3">
    <source>
        <dbReference type="ARBA" id="ARBA00022723"/>
    </source>
</evidence>
<keyword evidence="3" id="KW-0479">Metal-binding</keyword>
<dbReference type="GO" id="GO:0008081">
    <property type="term" value="F:phosphoric diester hydrolase activity"/>
    <property type="evidence" value="ECO:0007669"/>
    <property type="project" value="TreeGrafter"/>
</dbReference>
<keyword evidence="4" id="KW-0378">Hydrolase</keyword>
<dbReference type="GO" id="GO:0006284">
    <property type="term" value="P:base-excision repair"/>
    <property type="evidence" value="ECO:0007669"/>
    <property type="project" value="TreeGrafter"/>
</dbReference>
<keyword evidence="5" id="KW-0460">Magnesium</keyword>
<dbReference type="NCBIfam" id="TIGR00633">
    <property type="entry name" value="xth"/>
    <property type="match status" value="1"/>
</dbReference>
<comment type="cofactor">
    <cofactor evidence="1">
        <name>Mg(2+)</name>
        <dbReference type="ChEBI" id="CHEBI:18420"/>
    </cofactor>
</comment>
<proteinExistence type="inferred from homology"/>
<dbReference type="GO" id="GO:0046872">
    <property type="term" value="F:metal ion binding"/>
    <property type="evidence" value="ECO:0007669"/>
    <property type="project" value="UniProtKB-KW"/>
</dbReference>
<evidence type="ECO:0000256" key="4">
    <source>
        <dbReference type="ARBA" id="ARBA00022801"/>
    </source>
</evidence>
<comment type="caution">
    <text evidence="7">The sequence shown here is derived from an EMBL/GenBank/DDBJ whole genome shotgun (WGS) entry which is preliminary data.</text>
</comment>
<dbReference type="InterPro" id="IPR005135">
    <property type="entry name" value="Endo/exonuclease/phosphatase"/>
</dbReference>
<dbReference type="SUPFAM" id="SSF56219">
    <property type="entry name" value="DNase I-like"/>
    <property type="match status" value="1"/>
</dbReference>
<name>J9G6B4_9ZZZZ</name>
<evidence type="ECO:0000313" key="7">
    <source>
        <dbReference type="EMBL" id="EJX02414.1"/>
    </source>
</evidence>